<evidence type="ECO:0000313" key="2">
    <source>
        <dbReference type="EMBL" id="MED6261025.1"/>
    </source>
</evidence>
<keyword evidence="1" id="KW-1133">Transmembrane helix</keyword>
<organism evidence="2 3">
    <name type="scientific">Ataeniobius toweri</name>
    <dbReference type="NCBI Taxonomy" id="208326"/>
    <lineage>
        <taxon>Eukaryota</taxon>
        <taxon>Metazoa</taxon>
        <taxon>Chordata</taxon>
        <taxon>Craniata</taxon>
        <taxon>Vertebrata</taxon>
        <taxon>Euteleostomi</taxon>
        <taxon>Actinopterygii</taxon>
        <taxon>Neopterygii</taxon>
        <taxon>Teleostei</taxon>
        <taxon>Neoteleostei</taxon>
        <taxon>Acanthomorphata</taxon>
        <taxon>Ovalentaria</taxon>
        <taxon>Atherinomorphae</taxon>
        <taxon>Cyprinodontiformes</taxon>
        <taxon>Goodeidae</taxon>
        <taxon>Ataeniobius</taxon>
    </lineage>
</organism>
<protein>
    <submittedName>
        <fullName evidence="2">Uncharacterized protein</fullName>
    </submittedName>
</protein>
<evidence type="ECO:0000313" key="3">
    <source>
        <dbReference type="Proteomes" id="UP001345963"/>
    </source>
</evidence>
<accession>A0ABU7CH02</accession>
<reference evidence="2 3" key="1">
    <citation type="submission" date="2021-07" db="EMBL/GenBank/DDBJ databases">
        <authorList>
            <person name="Palmer J.M."/>
        </authorList>
    </citation>
    <scope>NUCLEOTIDE SEQUENCE [LARGE SCALE GENOMIC DNA]</scope>
    <source>
        <strain evidence="2 3">AT_MEX2019</strain>
        <tissue evidence="2">Muscle</tissue>
    </source>
</reference>
<evidence type="ECO:0000256" key="1">
    <source>
        <dbReference type="SAM" id="Phobius"/>
    </source>
</evidence>
<comment type="caution">
    <text evidence="2">The sequence shown here is derived from an EMBL/GenBank/DDBJ whole genome shotgun (WGS) entry which is preliminary data.</text>
</comment>
<keyword evidence="3" id="KW-1185">Reference proteome</keyword>
<feature type="transmembrane region" description="Helical" evidence="1">
    <location>
        <begin position="68"/>
        <end position="90"/>
    </location>
</feature>
<keyword evidence="1" id="KW-0812">Transmembrane</keyword>
<name>A0ABU7CH02_9TELE</name>
<feature type="transmembrane region" description="Helical" evidence="1">
    <location>
        <begin position="21"/>
        <end position="42"/>
    </location>
</feature>
<sequence>MRCSKLAICFMTLPRFKLLHSFFSDLSAVFLGLHVAVCSLMFSTKTLRLSQNNWNYTEIKLHTCRLNLLFRGLLVFFFAALEAFIFFFILQERGQREGDTFSKGHQARDSNPGWPH</sequence>
<gene>
    <name evidence="2" type="ORF">ATANTOWER_032827</name>
</gene>
<dbReference type="EMBL" id="JAHUTI010089498">
    <property type="protein sequence ID" value="MED6261025.1"/>
    <property type="molecule type" value="Genomic_DNA"/>
</dbReference>
<dbReference type="Proteomes" id="UP001345963">
    <property type="component" value="Unassembled WGS sequence"/>
</dbReference>
<keyword evidence="1" id="KW-0472">Membrane</keyword>
<proteinExistence type="predicted"/>